<dbReference type="Pfam" id="PF07690">
    <property type="entry name" value="MFS_1"/>
    <property type="match status" value="1"/>
</dbReference>
<dbReference type="RefSeq" id="WP_012932695.1">
    <property type="nucleotide sequence ID" value="NC_013739.1"/>
</dbReference>
<feature type="transmembrane region" description="Helical" evidence="7">
    <location>
        <begin position="92"/>
        <end position="111"/>
    </location>
</feature>
<dbReference type="InterPro" id="IPR011701">
    <property type="entry name" value="MFS"/>
</dbReference>
<dbReference type="GO" id="GO:0022857">
    <property type="term" value="F:transmembrane transporter activity"/>
    <property type="evidence" value="ECO:0007669"/>
    <property type="project" value="InterPro"/>
</dbReference>
<proteinExistence type="predicted"/>
<dbReference type="HOGENOM" id="CLU_000960_28_2_11"/>
<keyword evidence="10" id="KW-1185">Reference proteome</keyword>
<comment type="subcellular location">
    <subcellularLocation>
        <location evidence="1">Cell membrane</location>
        <topology evidence="1">Multi-pass membrane protein</topology>
    </subcellularLocation>
</comment>
<feature type="transmembrane region" description="Helical" evidence="7">
    <location>
        <begin position="61"/>
        <end position="80"/>
    </location>
</feature>
<evidence type="ECO:0000256" key="4">
    <source>
        <dbReference type="ARBA" id="ARBA00022692"/>
    </source>
</evidence>
<keyword evidence="6 7" id="KW-0472">Membrane</keyword>
<feature type="transmembrane region" description="Helical" evidence="7">
    <location>
        <begin position="154"/>
        <end position="173"/>
    </location>
</feature>
<dbReference type="InterPro" id="IPR036259">
    <property type="entry name" value="MFS_trans_sf"/>
</dbReference>
<feature type="transmembrane region" description="Helical" evidence="7">
    <location>
        <begin position="179"/>
        <end position="201"/>
    </location>
</feature>
<protein>
    <submittedName>
        <fullName evidence="9">Drug resistance transporter, EmrB/QacA subfamily</fullName>
    </submittedName>
</protein>
<feature type="transmembrane region" description="Helical" evidence="7">
    <location>
        <begin position="317"/>
        <end position="335"/>
    </location>
</feature>
<reference evidence="9 10" key="1">
    <citation type="journal article" date="2010" name="Stand. Genomic Sci.">
        <title>Complete genome sequence of Conexibacter woesei type strain (ID131577).</title>
        <authorList>
            <person name="Pukall R."/>
            <person name="Lapidus A."/>
            <person name="Glavina Del Rio T."/>
            <person name="Copeland A."/>
            <person name="Tice H."/>
            <person name="Cheng J.-F."/>
            <person name="Lucas S."/>
            <person name="Chen F."/>
            <person name="Nolan M."/>
            <person name="Bruce D."/>
            <person name="Goodwin L."/>
            <person name="Pitluck S."/>
            <person name="Mavromatis K."/>
            <person name="Ivanova N."/>
            <person name="Ovchinnikova G."/>
            <person name="Pati A."/>
            <person name="Chen A."/>
            <person name="Palaniappan K."/>
            <person name="Land M."/>
            <person name="Hauser L."/>
            <person name="Chang Y.-J."/>
            <person name="Jeffries C.D."/>
            <person name="Chain P."/>
            <person name="Meincke L."/>
            <person name="Sims D."/>
            <person name="Brettin T."/>
            <person name="Detter J.C."/>
            <person name="Rohde M."/>
            <person name="Goeker M."/>
            <person name="Bristow J."/>
            <person name="Eisen J.A."/>
            <person name="Markowitz V."/>
            <person name="Kyrpides N.C."/>
            <person name="Klenk H.-P."/>
            <person name="Hugenholtz P."/>
        </authorList>
    </citation>
    <scope>NUCLEOTIDE SEQUENCE [LARGE SCALE GENOMIC DNA]</scope>
    <source>
        <strain evidence="10">DSM 14684 / CIP 108061 / JCM 11494 / NBRC 100937 / ID131577</strain>
    </source>
</reference>
<evidence type="ECO:0000259" key="8">
    <source>
        <dbReference type="PROSITE" id="PS50850"/>
    </source>
</evidence>
<dbReference type="Gene3D" id="1.20.1250.20">
    <property type="entry name" value="MFS general substrate transporter like domains"/>
    <property type="match status" value="1"/>
</dbReference>
<dbReference type="SUPFAM" id="SSF103473">
    <property type="entry name" value="MFS general substrate transporter"/>
    <property type="match status" value="1"/>
</dbReference>
<dbReference type="OrthoDB" id="9807274at2"/>
<dbReference type="eggNOG" id="COG0477">
    <property type="taxonomic scope" value="Bacteria"/>
</dbReference>
<feature type="transmembrane region" description="Helical" evidence="7">
    <location>
        <begin position="24"/>
        <end position="49"/>
    </location>
</feature>
<dbReference type="NCBIfam" id="TIGR00711">
    <property type="entry name" value="efflux_EmrB"/>
    <property type="match status" value="1"/>
</dbReference>
<evidence type="ECO:0000313" key="10">
    <source>
        <dbReference type="Proteomes" id="UP000008229"/>
    </source>
</evidence>
<dbReference type="STRING" id="469383.Cwoe_1215"/>
<dbReference type="PROSITE" id="PS50850">
    <property type="entry name" value="MFS"/>
    <property type="match status" value="1"/>
</dbReference>
<feature type="transmembrane region" description="Helical" evidence="7">
    <location>
        <begin position="376"/>
        <end position="399"/>
    </location>
</feature>
<accession>D3FDS0</accession>
<keyword evidence="3" id="KW-1003">Cell membrane</keyword>
<dbReference type="Gene3D" id="1.20.1720.10">
    <property type="entry name" value="Multidrug resistance protein D"/>
    <property type="match status" value="1"/>
</dbReference>
<evidence type="ECO:0000256" key="2">
    <source>
        <dbReference type="ARBA" id="ARBA00022448"/>
    </source>
</evidence>
<keyword evidence="4 7" id="KW-0812">Transmembrane</keyword>
<feature type="transmembrane region" description="Helical" evidence="7">
    <location>
        <begin position="347"/>
        <end position="364"/>
    </location>
</feature>
<dbReference type="CDD" id="cd17321">
    <property type="entry name" value="MFS_MMR_MDR_like"/>
    <property type="match status" value="1"/>
</dbReference>
<feature type="domain" description="Major facilitator superfamily (MFS) profile" evidence="8">
    <location>
        <begin position="26"/>
        <end position="481"/>
    </location>
</feature>
<evidence type="ECO:0000256" key="1">
    <source>
        <dbReference type="ARBA" id="ARBA00004651"/>
    </source>
</evidence>
<evidence type="ECO:0000256" key="3">
    <source>
        <dbReference type="ARBA" id="ARBA00022475"/>
    </source>
</evidence>
<dbReference type="InterPro" id="IPR004638">
    <property type="entry name" value="EmrB-like"/>
</dbReference>
<keyword evidence="2" id="KW-0813">Transport</keyword>
<feature type="transmembrane region" description="Helical" evidence="7">
    <location>
        <begin position="117"/>
        <end position="142"/>
    </location>
</feature>
<evidence type="ECO:0000256" key="7">
    <source>
        <dbReference type="SAM" id="Phobius"/>
    </source>
</evidence>
<dbReference type="KEGG" id="cwo:Cwoe_1215"/>
<reference evidence="10" key="2">
    <citation type="submission" date="2010-01" db="EMBL/GenBank/DDBJ databases">
        <title>The complete genome of Conexibacter woesei DSM 14684.</title>
        <authorList>
            <consortium name="US DOE Joint Genome Institute (JGI-PGF)"/>
            <person name="Lucas S."/>
            <person name="Copeland A."/>
            <person name="Lapidus A."/>
            <person name="Glavina del Rio T."/>
            <person name="Dalin E."/>
            <person name="Tice H."/>
            <person name="Bruce D."/>
            <person name="Goodwin L."/>
            <person name="Pitluck S."/>
            <person name="Kyrpides N."/>
            <person name="Mavromatis K."/>
            <person name="Ivanova N."/>
            <person name="Mikhailova N."/>
            <person name="Chertkov O."/>
            <person name="Brettin T."/>
            <person name="Detter J.C."/>
            <person name="Han C."/>
            <person name="Larimer F."/>
            <person name="Land M."/>
            <person name="Hauser L."/>
            <person name="Markowitz V."/>
            <person name="Cheng J.-F."/>
            <person name="Hugenholtz P."/>
            <person name="Woyke T."/>
            <person name="Wu D."/>
            <person name="Pukall R."/>
            <person name="Steenblock K."/>
            <person name="Schneider S."/>
            <person name="Klenk H.-P."/>
            <person name="Eisen J.A."/>
        </authorList>
    </citation>
    <scope>NUCLEOTIDE SEQUENCE [LARGE SCALE GENOMIC DNA]</scope>
    <source>
        <strain evidence="10">DSM 14684 / CIP 108061 / JCM 11494 / NBRC 100937 / ID131577</strain>
    </source>
</reference>
<keyword evidence="5 7" id="KW-1133">Transmembrane helix</keyword>
<dbReference type="Proteomes" id="UP000008229">
    <property type="component" value="Chromosome"/>
</dbReference>
<dbReference type="GO" id="GO:0005886">
    <property type="term" value="C:plasma membrane"/>
    <property type="evidence" value="ECO:0007669"/>
    <property type="project" value="UniProtKB-SubCell"/>
</dbReference>
<gene>
    <name evidence="9" type="ordered locus">Cwoe_1215</name>
</gene>
<evidence type="ECO:0000256" key="5">
    <source>
        <dbReference type="ARBA" id="ARBA00022989"/>
    </source>
</evidence>
<feature type="transmembrane region" description="Helical" evidence="7">
    <location>
        <begin position="239"/>
        <end position="261"/>
    </location>
</feature>
<feature type="transmembrane region" description="Helical" evidence="7">
    <location>
        <begin position="213"/>
        <end position="233"/>
    </location>
</feature>
<dbReference type="AlphaFoldDB" id="D3FDS0"/>
<name>D3FDS0_CONWI</name>
<evidence type="ECO:0000256" key="6">
    <source>
        <dbReference type="ARBA" id="ARBA00023136"/>
    </source>
</evidence>
<dbReference type="PANTHER" id="PTHR42718">
    <property type="entry name" value="MAJOR FACILITATOR SUPERFAMILY MULTIDRUG TRANSPORTER MFSC"/>
    <property type="match status" value="1"/>
</dbReference>
<dbReference type="InterPro" id="IPR020846">
    <property type="entry name" value="MFS_dom"/>
</dbReference>
<sequence>MSQPTTLTSQSGPASADRPGRERWIALTVLSAAFLMIVLDTTIVSVAMPSIQADLGLSQSGLAWVVNAYLIAFGGLLLLAGRLGDLLGRPRVFMAGLTVFLAASLLGGFAHNEQLLIAARFIQGIGGALSSAVILGMIVTLFPEPRERAKAIGVYAFVGSAGASIGLVLGGVLTDLLSWNWIFFVNLPIGLLTAVFALRVLRREEGVGLGRGADVPGALLIVAALMLGVYTIVETEKHGWGSAHTLGLGAISLALLVGFVLRESRAATPLVPLRIFRVPNVSAANAVQALMIAGMFGQQFIIALFLQRVLDFSPTEVGLAMLPMAVAIGVFSLNFTARLMARFGAKAILLAGLALIVGGLVVLSRVQADASYASDLMPAMIVMGIGAGLALPAITTLAMSGATETDSGVVSGLANTTQQVGAALGLAVLATFSGTRTETLVREGESAAVALTSGYQLAFGIAAGLAAAGLVLAALLVRSAAGDVVAENAPAGESDAVADAARSGEVVIADDAARSGEVVIADDAARSGEAVAADDAARSAEGRVGEARQIVHA</sequence>
<evidence type="ECO:0000313" key="9">
    <source>
        <dbReference type="EMBL" id="ADB49644.1"/>
    </source>
</evidence>
<feature type="transmembrane region" description="Helical" evidence="7">
    <location>
        <begin position="282"/>
        <end position="305"/>
    </location>
</feature>
<feature type="transmembrane region" description="Helical" evidence="7">
    <location>
        <begin position="457"/>
        <end position="477"/>
    </location>
</feature>
<dbReference type="EMBL" id="CP001854">
    <property type="protein sequence ID" value="ADB49644.1"/>
    <property type="molecule type" value="Genomic_DNA"/>
</dbReference>
<organism evidence="9 10">
    <name type="scientific">Conexibacter woesei (strain DSM 14684 / CCUG 47730 / CIP 108061 / JCM 11494 / NBRC 100937 / ID131577)</name>
    <dbReference type="NCBI Taxonomy" id="469383"/>
    <lineage>
        <taxon>Bacteria</taxon>
        <taxon>Bacillati</taxon>
        <taxon>Actinomycetota</taxon>
        <taxon>Thermoleophilia</taxon>
        <taxon>Solirubrobacterales</taxon>
        <taxon>Conexibacteraceae</taxon>
        <taxon>Conexibacter</taxon>
    </lineage>
</organism>
<dbReference type="PANTHER" id="PTHR42718:SF46">
    <property type="entry name" value="BLR6921 PROTEIN"/>
    <property type="match status" value="1"/>
</dbReference>